<dbReference type="CDD" id="cd03025">
    <property type="entry name" value="DsbA_FrnE_like"/>
    <property type="match status" value="1"/>
</dbReference>
<dbReference type="Pfam" id="PF01323">
    <property type="entry name" value="DSBA"/>
    <property type="match status" value="1"/>
</dbReference>
<accession>A0AAE4TGH0</accession>
<gene>
    <name evidence="2" type="ORF">QM089_13470</name>
</gene>
<dbReference type="Gene3D" id="3.40.30.10">
    <property type="entry name" value="Glutaredoxin"/>
    <property type="match status" value="1"/>
</dbReference>
<sequence length="221" mass="24312">MNPTINTTMKAKAVLHAIIDPLCGWCYAAAPLFDAAAAAGFTIKLHAGGMLTGPRRKQIDNQWRDYVMPHEKRIAALTGQAFGENYYEGLLRDTSIVLDSAPPIRAMLAFAALGGNKLAYLHAVQLAHYRDGKSASDEHNLYVLAEKMGIDGAAFTKEFAQNEDAFYQHILASRALMNQLGAQGFPSVALTTSEGNLRLLNHSRFYGHPSKWLEYLNEQVS</sequence>
<evidence type="ECO:0000259" key="1">
    <source>
        <dbReference type="Pfam" id="PF01323"/>
    </source>
</evidence>
<dbReference type="EMBL" id="JASGOQ010000001">
    <property type="protein sequence ID" value="MDV5391226.1"/>
    <property type="molecule type" value="Genomic_DNA"/>
</dbReference>
<protein>
    <submittedName>
        <fullName evidence="2">DsbA family protein</fullName>
    </submittedName>
</protein>
<evidence type="ECO:0000313" key="2">
    <source>
        <dbReference type="EMBL" id="MDV5391226.1"/>
    </source>
</evidence>
<dbReference type="PANTHER" id="PTHR13887:SF51">
    <property type="entry name" value="DSBA FAMILY PROTEIN"/>
    <property type="match status" value="1"/>
</dbReference>
<dbReference type="SUPFAM" id="SSF52833">
    <property type="entry name" value="Thioredoxin-like"/>
    <property type="match status" value="1"/>
</dbReference>
<dbReference type="InterPro" id="IPR001853">
    <property type="entry name" value="DSBA-like_thioredoxin_dom"/>
</dbReference>
<dbReference type="GO" id="GO:0016491">
    <property type="term" value="F:oxidoreductase activity"/>
    <property type="evidence" value="ECO:0007669"/>
    <property type="project" value="InterPro"/>
</dbReference>
<feature type="domain" description="DSBA-like thioredoxin" evidence="1">
    <location>
        <begin position="20"/>
        <end position="190"/>
    </location>
</feature>
<dbReference type="AlphaFoldDB" id="A0AAE4TGH0"/>
<proteinExistence type="predicted"/>
<dbReference type="RefSeq" id="WP_037426263.1">
    <property type="nucleotide sequence ID" value="NZ_AP026732.1"/>
</dbReference>
<comment type="caution">
    <text evidence="2">The sequence shown here is derived from an EMBL/GenBank/DDBJ whole genome shotgun (WGS) entry which is preliminary data.</text>
</comment>
<reference evidence="2" key="1">
    <citation type="submission" date="2023-05" db="EMBL/GenBank/DDBJ databases">
        <title>Colonisation of extended spectrum b-lactamase- and carbapenemase-producing bacteria on hospital surfaces from low- and middle-income countries.</title>
        <authorList>
            <person name="Nieto-Rosado M."/>
            <person name="Sands K."/>
            <person name="Iregbu K."/>
            <person name="Zahra R."/>
            <person name="Mazarati J.B."/>
            <person name="Mehtar S."/>
            <person name="Barnards-Group B."/>
            <person name="Walsh T.R."/>
        </authorList>
    </citation>
    <scope>NUCLEOTIDE SEQUENCE</scope>
    <source>
        <strain evidence="2">PP-E493</strain>
    </source>
</reference>
<dbReference type="PANTHER" id="PTHR13887">
    <property type="entry name" value="GLUTATHIONE S-TRANSFERASE KAPPA"/>
    <property type="match status" value="1"/>
</dbReference>
<name>A0AAE4TGH0_9GAMM</name>
<dbReference type="InterPro" id="IPR036249">
    <property type="entry name" value="Thioredoxin-like_sf"/>
</dbReference>
<evidence type="ECO:0000313" key="3">
    <source>
        <dbReference type="Proteomes" id="UP001187859"/>
    </source>
</evidence>
<organism evidence="2 3">
    <name type="scientific">Shewanella xiamenensis</name>
    <dbReference type="NCBI Taxonomy" id="332186"/>
    <lineage>
        <taxon>Bacteria</taxon>
        <taxon>Pseudomonadati</taxon>
        <taxon>Pseudomonadota</taxon>
        <taxon>Gammaproteobacteria</taxon>
        <taxon>Alteromonadales</taxon>
        <taxon>Shewanellaceae</taxon>
        <taxon>Shewanella</taxon>
    </lineage>
</organism>
<dbReference type="Proteomes" id="UP001187859">
    <property type="component" value="Unassembled WGS sequence"/>
</dbReference>